<sequence length="315" mass="34294">MATWKHTVWVTSTGRPTDHAVSDDDMAEAMSSGRRFTRVCGDHFWPAAVCAPPGSACPRCLLILKACASPTPDHQRARPRRRGSLLRWLFAGLFRPPAGSLASSPEWPSGEPAGTGHGEAGLRSPRIPASSCLHGLRVGSRAGSPVSMTSSRDVTRQYSKQLRVAAVRYTLHGWGVLPGSVWDGRQYTLGHTPTPVEGLLPVMLSGRTFRHPRQAWSWWSVAPYSVLARAGADFDVLVVPAPLIERATTRTGLGPVLCTRPSATWYYCAANQINWRGGSIRATPPSCRSGHRTFASSVRIRPCVIAMTPRTEQPR</sequence>
<gene>
    <name evidence="2" type="ORF">FB471_6483</name>
</gene>
<reference evidence="2 3" key="1">
    <citation type="submission" date="2019-06" db="EMBL/GenBank/DDBJ databases">
        <title>Sequencing the genomes of 1000 actinobacteria strains.</title>
        <authorList>
            <person name="Klenk H.-P."/>
        </authorList>
    </citation>
    <scope>NUCLEOTIDE SEQUENCE [LARGE SCALE GENOMIC DNA]</scope>
    <source>
        <strain evidence="2 3">DSM 45679</strain>
    </source>
</reference>
<organism evidence="2 3">
    <name type="scientific">Amycolatopsis cihanbeyliensis</name>
    <dbReference type="NCBI Taxonomy" id="1128664"/>
    <lineage>
        <taxon>Bacteria</taxon>
        <taxon>Bacillati</taxon>
        <taxon>Actinomycetota</taxon>
        <taxon>Actinomycetes</taxon>
        <taxon>Pseudonocardiales</taxon>
        <taxon>Pseudonocardiaceae</taxon>
        <taxon>Amycolatopsis</taxon>
    </lineage>
</organism>
<feature type="region of interest" description="Disordered" evidence="1">
    <location>
        <begin position="100"/>
        <end position="122"/>
    </location>
</feature>
<comment type="caution">
    <text evidence="2">The sequence shown here is derived from an EMBL/GenBank/DDBJ whole genome shotgun (WGS) entry which is preliminary data.</text>
</comment>
<keyword evidence="3" id="KW-1185">Reference proteome</keyword>
<evidence type="ECO:0000256" key="1">
    <source>
        <dbReference type="SAM" id="MobiDB-lite"/>
    </source>
</evidence>
<protein>
    <submittedName>
        <fullName evidence="2">Uncharacterized protein</fullName>
    </submittedName>
</protein>
<name>A0A542CU55_AMYCI</name>
<evidence type="ECO:0000313" key="2">
    <source>
        <dbReference type="EMBL" id="TQI94320.1"/>
    </source>
</evidence>
<dbReference type="EMBL" id="VFML01000002">
    <property type="protein sequence ID" value="TQI94320.1"/>
    <property type="molecule type" value="Genomic_DNA"/>
</dbReference>
<evidence type="ECO:0000313" key="3">
    <source>
        <dbReference type="Proteomes" id="UP000320876"/>
    </source>
</evidence>
<proteinExistence type="predicted"/>
<accession>A0A542CU55</accession>
<dbReference type="AlphaFoldDB" id="A0A542CU55"/>
<dbReference type="Proteomes" id="UP000320876">
    <property type="component" value="Unassembled WGS sequence"/>
</dbReference>